<feature type="domain" description="Pherophorin" evidence="1">
    <location>
        <begin position="9"/>
        <end position="148"/>
    </location>
</feature>
<dbReference type="Proteomes" id="UP000001058">
    <property type="component" value="Unassembled WGS sequence"/>
</dbReference>
<dbReference type="InParanoid" id="D8UEJ5"/>
<name>D8UEJ5_VOLCA</name>
<evidence type="ECO:0000313" key="2">
    <source>
        <dbReference type="EMBL" id="EFJ41894.1"/>
    </source>
</evidence>
<dbReference type="InterPro" id="IPR024616">
    <property type="entry name" value="Pherophorin"/>
</dbReference>
<dbReference type="OrthoDB" id="533316at2759"/>
<dbReference type="AlphaFoldDB" id="D8UEJ5"/>
<protein>
    <recommendedName>
        <fullName evidence="1">Pherophorin domain-containing protein</fullName>
    </recommendedName>
</protein>
<gene>
    <name evidence="2" type="ORF">VOLCADRAFT_98137</name>
</gene>
<keyword evidence="3" id="KW-1185">Reference proteome</keyword>
<accession>D8UEJ5</accession>
<proteinExistence type="predicted"/>
<dbReference type="KEGG" id="vcn:VOLCADRAFT_98137"/>
<dbReference type="EMBL" id="GL378389">
    <property type="protein sequence ID" value="EFJ41894.1"/>
    <property type="molecule type" value="Genomic_DNA"/>
</dbReference>
<evidence type="ECO:0000313" key="3">
    <source>
        <dbReference type="Proteomes" id="UP000001058"/>
    </source>
</evidence>
<sequence>MLGCEKTDFRFSVCDARNASLTPYRLSSPGNPVSVNGSFATYCFTITADALVQGSSSSCAKMQINKIDFIINTACVAEVPKAIRNAIVNGTVVSSFRFETKTFDGNPYGMLAVSGLKDFTAGLLAGNPLQLCLVMRRSSICGTPQTLCYAPVVTYCFMVSPTGDVDEGSKCAGMAINKVEFLIMPCGMVRHYGQQFLLVGQLRGKSFGLLTDWLAAWLARIDALRYFACYGTSLDFLRPHILRPQKSVVEAEEEVVIDAKKKKMYTVGRFMICCFFLDWSMGASVEED</sequence>
<organism evidence="3">
    <name type="scientific">Volvox carteri f. nagariensis</name>
    <dbReference type="NCBI Taxonomy" id="3068"/>
    <lineage>
        <taxon>Eukaryota</taxon>
        <taxon>Viridiplantae</taxon>
        <taxon>Chlorophyta</taxon>
        <taxon>core chlorophytes</taxon>
        <taxon>Chlorophyceae</taxon>
        <taxon>CS clade</taxon>
        <taxon>Chlamydomonadales</taxon>
        <taxon>Volvocaceae</taxon>
        <taxon>Volvox</taxon>
    </lineage>
</organism>
<dbReference type="RefSeq" id="XP_002957092.1">
    <property type="nucleotide sequence ID" value="XM_002957046.1"/>
</dbReference>
<reference evidence="2 3" key="1">
    <citation type="journal article" date="2010" name="Science">
        <title>Genomic analysis of organismal complexity in the multicellular green alga Volvox carteri.</title>
        <authorList>
            <person name="Prochnik S.E."/>
            <person name="Umen J."/>
            <person name="Nedelcu A.M."/>
            <person name="Hallmann A."/>
            <person name="Miller S.M."/>
            <person name="Nishii I."/>
            <person name="Ferris P."/>
            <person name="Kuo A."/>
            <person name="Mitros T."/>
            <person name="Fritz-Laylin L.K."/>
            <person name="Hellsten U."/>
            <person name="Chapman J."/>
            <person name="Simakov O."/>
            <person name="Rensing S.A."/>
            <person name="Terry A."/>
            <person name="Pangilinan J."/>
            <person name="Kapitonov V."/>
            <person name="Jurka J."/>
            <person name="Salamov A."/>
            <person name="Shapiro H."/>
            <person name="Schmutz J."/>
            <person name="Grimwood J."/>
            <person name="Lindquist E."/>
            <person name="Lucas S."/>
            <person name="Grigoriev I.V."/>
            <person name="Schmitt R."/>
            <person name="Kirk D."/>
            <person name="Rokhsar D.S."/>
        </authorList>
    </citation>
    <scope>NUCLEOTIDE SEQUENCE [LARGE SCALE GENOMIC DNA]</scope>
    <source>
        <strain evidence="3">f. Nagariensis / Eve</strain>
    </source>
</reference>
<evidence type="ECO:0000259" key="1">
    <source>
        <dbReference type="Pfam" id="PF12499"/>
    </source>
</evidence>
<dbReference type="GeneID" id="9622823"/>
<dbReference type="Pfam" id="PF12499">
    <property type="entry name" value="DUF3707"/>
    <property type="match status" value="1"/>
</dbReference>